<evidence type="ECO:0000313" key="2">
    <source>
        <dbReference type="EMBL" id="OAX41238.1"/>
    </source>
</evidence>
<dbReference type="InParanoid" id="A0A1B7N8R5"/>
<dbReference type="SUPFAM" id="SSF54695">
    <property type="entry name" value="POZ domain"/>
    <property type="match status" value="1"/>
</dbReference>
<feature type="domain" description="BTB" evidence="1">
    <location>
        <begin position="16"/>
        <end position="83"/>
    </location>
</feature>
<sequence>MMSAAQHHEHFYFTLVTFLVEDCLFRVPYHALASQSDVFRDLALLPVAHKAEGHSDTDPIVLEGIKREDFQSLMKVLYPMPVTRLPSDGLPATIEEWTSVLKLSKMWCFNCIHEFAIEQLEPMLAERPIDKVVLAQDYGVTRWLVSGLLELARRAEPVGSEDVQRLGLDTALKLADIRESRQTVRPVFDFDYQARTAVATASGPRGATTCDFTNRIRDVFNLQ</sequence>
<name>A0A1B7N8R5_9AGAM</name>
<gene>
    <name evidence="2" type="ORF">K503DRAFT_712991</name>
</gene>
<organism evidence="2 3">
    <name type="scientific">Rhizopogon vinicolor AM-OR11-026</name>
    <dbReference type="NCBI Taxonomy" id="1314800"/>
    <lineage>
        <taxon>Eukaryota</taxon>
        <taxon>Fungi</taxon>
        <taxon>Dikarya</taxon>
        <taxon>Basidiomycota</taxon>
        <taxon>Agaricomycotina</taxon>
        <taxon>Agaricomycetes</taxon>
        <taxon>Agaricomycetidae</taxon>
        <taxon>Boletales</taxon>
        <taxon>Suillineae</taxon>
        <taxon>Rhizopogonaceae</taxon>
        <taxon>Rhizopogon</taxon>
    </lineage>
</organism>
<dbReference type="STRING" id="1314800.A0A1B7N8R5"/>
<dbReference type="InterPro" id="IPR000210">
    <property type="entry name" value="BTB/POZ_dom"/>
</dbReference>
<dbReference type="AlphaFoldDB" id="A0A1B7N8R5"/>
<evidence type="ECO:0000259" key="1">
    <source>
        <dbReference type="Pfam" id="PF00651"/>
    </source>
</evidence>
<dbReference type="CDD" id="cd18186">
    <property type="entry name" value="BTB_POZ_ZBTB_KLHL-like"/>
    <property type="match status" value="1"/>
</dbReference>
<dbReference type="Gene3D" id="3.30.710.10">
    <property type="entry name" value="Potassium Channel Kv1.1, Chain A"/>
    <property type="match status" value="1"/>
</dbReference>
<dbReference type="EMBL" id="KV448186">
    <property type="protein sequence ID" value="OAX41238.1"/>
    <property type="molecule type" value="Genomic_DNA"/>
</dbReference>
<evidence type="ECO:0000313" key="3">
    <source>
        <dbReference type="Proteomes" id="UP000092154"/>
    </source>
</evidence>
<protein>
    <recommendedName>
        <fullName evidence="1">BTB domain-containing protein</fullName>
    </recommendedName>
</protein>
<dbReference type="Pfam" id="PF00651">
    <property type="entry name" value="BTB"/>
    <property type="match status" value="1"/>
</dbReference>
<reference evidence="2 3" key="1">
    <citation type="submission" date="2016-06" db="EMBL/GenBank/DDBJ databases">
        <title>Comparative genomics of the ectomycorrhizal sister species Rhizopogon vinicolor and Rhizopogon vesiculosus (Basidiomycota: Boletales) reveals a divergence of the mating type B locus.</title>
        <authorList>
            <consortium name="DOE Joint Genome Institute"/>
            <person name="Mujic A.B."/>
            <person name="Kuo A."/>
            <person name="Tritt A."/>
            <person name="Lipzen A."/>
            <person name="Chen C."/>
            <person name="Johnson J."/>
            <person name="Sharma A."/>
            <person name="Barry K."/>
            <person name="Grigoriev I.V."/>
            <person name="Spatafora J.W."/>
        </authorList>
    </citation>
    <scope>NUCLEOTIDE SEQUENCE [LARGE SCALE GENOMIC DNA]</scope>
    <source>
        <strain evidence="2 3">AM-OR11-026</strain>
    </source>
</reference>
<accession>A0A1B7N8R5</accession>
<dbReference type="OrthoDB" id="2367075at2759"/>
<dbReference type="Proteomes" id="UP000092154">
    <property type="component" value="Unassembled WGS sequence"/>
</dbReference>
<proteinExistence type="predicted"/>
<dbReference type="InterPro" id="IPR011333">
    <property type="entry name" value="SKP1/BTB/POZ_sf"/>
</dbReference>
<keyword evidence="3" id="KW-1185">Reference proteome</keyword>